<evidence type="ECO:0000256" key="1">
    <source>
        <dbReference type="ARBA" id="ARBA00008791"/>
    </source>
</evidence>
<dbReference type="OrthoDB" id="3849533at2"/>
<sequence>MKQITVGVDASPESTAAVRWAAEEAAQRRLPLHLVHLWLLRSMTAQTIPHEEALLRAAQRLLDESETDVRTRFPTVRVTSELVSTETPDALLTAGGDSAQNEMLVLGSQGLGAVPGFLLGSVGLHGVAHATCPVVLVRAVDDPSRSGPGPVAVGVSSRTGQEAVLEFAFAAASRHGTPLVAVHAASRHPALIGRDELGHHAGADRDVEQLHETLRPWRDKFPTVHVVEHLSHESPARAVVGVAPGAGLLVVGRGHHPAIGPHIGPVTHAAIHHALCPVVTVPHG</sequence>
<dbReference type="Gene3D" id="3.40.50.620">
    <property type="entry name" value="HUPs"/>
    <property type="match status" value="2"/>
</dbReference>
<dbReference type="Proteomes" id="UP000183015">
    <property type="component" value="Unassembled WGS sequence"/>
</dbReference>
<accession>A0A1H7QTU8</accession>
<dbReference type="PANTHER" id="PTHR46268:SF6">
    <property type="entry name" value="UNIVERSAL STRESS PROTEIN UP12"/>
    <property type="match status" value="1"/>
</dbReference>
<gene>
    <name evidence="3" type="ORF">SAMN05414137_109214</name>
</gene>
<dbReference type="STRING" id="235985.SAMN05414137_109214"/>
<dbReference type="eggNOG" id="COG0589">
    <property type="taxonomic scope" value="Bacteria"/>
</dbReference>
<dbReference type="AlphaFoldDB" id="A0A1H7QTU8"/>
<evidence type="ECO:0000259" key="2">
    <source>
        <dbReference type="Pfam" id="PF00582"/>
    </source>
</evidence>
<dbReference type="PRINTS" id="PR01438">
    <property type="entry name" value="UNVRSLSTRESS"/>
</dbReference>
<dbReference type="SUPFAM" id="SSF52402">
    <property type="entry name" value="Adenine nucleotide alpha hydrolases-like"/>
    <property type="match status" value="2"/>
</dbReference>
<comment type="similarity">
    <text evidence="1">Belongs to the universal stress protein A family.</text>
</comment>
<feature type="domain" description="UspA" evidence="2">
    <location>
        <begin position="151"/>
        <end position="282"/>
    </location>
</feature>
<feature type="domain" description="UspA" evidence="2">
    <location>
        <begin position="1"/>
        <end position="138"/>
    </location>
</feature>
<dbReference type="RefSeq" id="WP_042445522.1">
    <property type="nucleotide sequence ID" value="NZ_BBPN01000009.1"/>
</dbReference>
<organism evidence="3 4">
    <name type="scientific">Streptacidiphilus jiangxiensis</name>
    <dbReference type="NCBI Taxonomy" id="235985"/>
    <lineage>
        <taxon>Bacteria</taxon>
        <taxon>Bacillati</taxon>
        <taxon>Actinomycetota</taxon>
        <taxon>Actinomycetes</taxon>
        <taxon>Kitasatosporales</taxon>
        <taxon>Streptomycetaceae</taxon>
        <taxon>Streptacidiphilus</taxon>
    </lineage>
</organism>
<dbReference type="PANTHER" id="PTHR46268">
    <property type="entry name" value="STRESS RESPONSE PROTEIN NHAX"/>
    <property type="match status" value="1"/>
</dbReference>
<proteinExistence type="inferred from homology"/>
<name>A0A1H7QTU8_STRJI</name>
<dbReference type="Pfam" id="PF00582">
    <property type="entry name" value="Usp"/>
    <property type="match status" value="2"/>
</dbReference>
<evidence type="ECO:0000313" key="3">
    <source>
        <dbReference type="EMBL" id="SEL51421.1"/>
    </source>
</evidence>
<dbReference type="InterPro" id="IPR006016">
    <property type="entry name" value="UspA"/>
</dbReference>
<reference evidence="4" key="1">
    <citation type="submission" date="2016-10" db="EMBL/GenBank/DDBJ databases">
        <authorList>
            <person name="Varghese N."/>
        </authorList>
    </citation>
    <scope>NUCLEOTIDE SEQUENCE [LARGE SCALE GENOMIC DNA]</scope>
    <source>
        <strain evidence="4">DSM 45096 / BCRC 16803 / CGMCC 4.1857 / CIP 109030 / JCM 12277 / KCTC 19219 / NBRC 100920 / 33214</strain>
    </source>
</reference>
<dbReference type="InterPro" id="IPR014729">
    <property type="entry name" value="Rossmann-like_a/b/a_fold"/>
</dbReference>
<dbReference type="InterPro" id="IPR006015">
    <property type="entry name" value="Universal_stress_UspA"/>
</dbReference>
<keyword evidence="4" id="KW-1185">Reference proteome</keyword>
<dbReference type="EMBL" id="FOAZ01000009">
    <property type="protein sequence ID" value="SEL51421.1"/>
    <property type="molecule type" value="Genomic_DNA"/>
</dbReference>
<protein>
    <submittedName>
        <fullName evidence="3">Nucleotide-binding universal stress protein, UspA family</fullName>
    </submittedName>
</protein>
<evidence type="ECO:0000313" key="4">
    <source>
        <dbReference type="Proteomes" id="UP000183015"/>
    </source>
</evidence>